<gene>
    <name evidence="2" type="ORF">ACFQS8_05155</name>
</gene>
<proteinExistence type="predicted"/>
<reference evidence="3" key="1">
    <citation type="journal article" date="2019" name="Int. J. Syst. Evol. Microbiol.">
        <title>The Global Catalogue of Microorganisms (GCM) 10K type strain sequencing project: providing services to taxonomists for standard genome sequencing and annotation.</title>
        <authorList>
            <consortium name="The Broad Institute Genomics Platform"/>
            <consortium name="The Broad Institute Genome Sequencing Center for Infectious Disease"/>
            <person name="Wu L."/>
            <person name="Ma J."/>
        </authorList>
    </citation>
    <scope>NUCLEOTIDE SEQUENCE [LARGE SCALE GENOMIC DNA]</scope>
    <source>
        <strain evidence="3">CCUG 51308</strain>
    </source>
</reference>
<evidence type="ECO:0000313" key="3">
    <source>
        <dbReference type="Proteomes" id="UP001596492"/>
    </source>
</evidence>
<dbReference type="NCBIfam" id="TIGR02301">
    <property type="entry name" value="TIGR02301 family protein"/>
    <property type="match status" value="1"/>
</dbReference>
<dbReference type="Proteomes" id="UP001596492">
    <property type="component" value="Unassembled WGS sequence"/>
</dbReference>
<comment type="caution">
    <text evidence="2">The sequence shown here is derived from an EMBL/GenBank/DDBJ whole genome shotgun (WGS) entry which is preliminary data.</text>
</comment>
<dbReference type="Pfam" id="PF09539">
    <property type="entry name" value="DUF2385"/>
    <property type="match status" value="1"/>
</dbReference>
<sequence length="131" mass="14852">MIKIPLFRAAGIAFVFAITGMNAPLYAQSYGTDQSLTMKRDLAGVLGEAHYIRTLCNGANDQYWRNYMRDFLKHEGISKERKSLFTTAFNRGYKFQSERLFRCDSAVASLEVTLASKGRKMAETLAAQYMQ</sequence>
<dbReference type="RefSeq" id="WP_382166196.1">
    <property type="nucleotide sequence ID" value="NZ_JBHTBR010000002.1"/>
</dbReference>
<dbReference type="EMBL" id="JBHTBR010000002">
    <property type="protein sequence ID" value="MFC7290993.1"/>
    <property type="molecule type" value="Genomic_DNA"/>
</dbReference>
<name>A0ABW2IIQ2_9PROT</name>
<evidence type="ECO:0000313" key="2">
    <source>
        <dbReference type="EMBL" id="MFC7290993.1"/>
    </source>
</evidence>
<accession>A0ABW2IIQ2</accession>
<dbReference type="InterPro" id="IPR012645">
    <property type="entry name" value="CHP02301"/>
</dbReference>
<keyword evidence="3" id="KW-1185">Reference proteome</keyword>
<feature type="chain" id="PRO_5045811002" evidence="1">
    <location>
        <begin position="28"/>
        <end position="131"/>
    </location>
</feature>
<keyword evidence="1" id="KW-0732">Signal</keyword>
<feature type="signal peptide" evidence="1">
    <location>
        <begin position="1"/>
        <end position="27"/>
    </location>
</feature>
<organism evidence="2 3">
    <name type="scientific">Hirschia litorea</name>
    <dbReference type="NCBI Taxonomy" id="1199156"/>
    <lineage>
        <taxon>Bacteria</taxon>
        <taxon>Pseudomonadati</taxon>
        <taxon>Pseudomonadota</taxon>
        <taxon>Alphaproteobacteria</taxon>
        <taxon>Hyphomonadales</taxon>
        <taxon>Hyphomonadaceae</taxon>
        <taxon>Hirschia</taxon>
    </lineage>
</organism>
<protein>
    <submittedName>
        <fullName evidence="2">TIGR02301 family protein</fullName>
    </submittedName>
</protein>
<evidence type="ECO:0000256" key="1">
    <source>
        <dbReference type="SAM" id="SignalP"/>
    </source>
</evidence>